<evidence type="ECO:0000256" key="1">
    <source>
        <dbReference type="SAM" id="Phobius"/>
    </source>
</evidence>
<keyword evidence="1" id="KW-1133">Transmembrane helix</keyword>
<dbReference type="InterPro" id="IPR005182">
    <property type="entry name" value="YdbS-like_PH"/>
</dbReference>
<dbReference type="Proteomes" id="UP000632858">
    <property type="component" value="Unassembled WGS sequence"/>
</dbReference>
<feature type="transmembrane region" description="Helical" evidence="1">
    <location>
        <begin position="50"/>
        <end position="71"/>
    </location>
</feature>
<feature type="domain" description="YdbS-like PH" evidence="2">
    <location>
        <begin position="75"/>
        <end position="134"/>
    </location>
</feature>
<reference evidence="3" key="1">
    <citation type="journal article" date="2014" name="Int. J. Syst. Evol. Microbiol.">
        <title>Complete genome sequence of Corynebacterium casei LMG S-19264T (=DSM 44701T), isolated from a smear-ripened cheese.</title>
        <authorList>
            <consortium name="US DOE Joint Genome Institute (JGI-PGF)"/>
            <person name="Walter F."/>
            <person name="Albersmeier A."/>
            <person name="Kalinowski J."/>
            <person name="Ruckert C."/>
        </authorList>
    </citation>
    <scope>NUCLEOTIDE SEQUENCE</scope>
    <source>
        <strain evidence="3">CGMCC 1.12726</strain>
    </source>
</reference>
<dbReference type="PANTHER" id="PTHR34473">
    <property type="entry name" value="UPF0699 TRANSMEMBRANE PROTEIN YDBS"/>
    <property type="match status" value="1"/>
</dbReference>
<evidence type="ECO:0000313" key="4">
    <source>
        <dbReference type="Proteomes" id="UP000632858"/>
    </source>
</evidence>
<reference evidence="3" key="2">
    <citation type="submission" date="2020-09" db="EMBL/GenBank/DDBJ databases">
        <authorList>
            <person name="Sun Q."/>
            <person name="Zhou Y."/>
        </authorList>
    </citation>
    <scope>NUCLEOTIDE SEQUENCE</scope>
    <source>
        <strain evidence="3">CGMCC 1.12726</strain>
    </source>
</reference>
<dbReference type="AlphaFoldDB" id="A0A917CR35"/>
<sequence>MTYDAQTPDSREWNRLDPAARPLMRVSTLLPFLIPIVPATILPLTLMPGWWGLSVTVPVALACIGLGLLVGHSRWWCTFWRLEDGGFRLRKGRWWRSEVFVPRSRVQHLDIHNGPLERARGLATLVIHTAGTQSHALKQGGFSLKTATLLRDALIPDHRRDDSAL</sequence>
<keyword evidence="1" id="KW-0472">Membrane</keyword>
<name>A0A917CR35_9GAMM</name>
<accession>A0A917CR35</accession>
<dbReference type="PANTHER" id="PTHR34473:SF2">
    <property type="entry name" value="UPF0699 TRANSMEMBRANE PROTEIN YDBT"/>
    <property type="match status" value="1"/>
</dbReference>
<dbReference type="RefSeq" id="WP_188449837.1">
    <property type="nucleotide sequence ID" value="NZ_BMFO01000003.1"/>
</dbReference>
<dbReference type="Pfam" id="PF03703">
    <property type="entry name" value="bPH_2"/>
    <property type="match status" value="1"/>
</dbReference>
<organism evidence="3 4">
    <name type="scientific">Arenimonas maotaiensis</name>
    <dbReference type="NCBI Taxonomy" id="1446479"/>
    <lineage>
        <taxon>Bacteria</taxon>
        <taxon>Pseudomonadati</taxon>
        <taxon>Pseudomonadota</taxon>
        <taxon>Gammaproteobacteria</taxon>
        <taxon>Lysobacterales</taxon>
        <taxon>Lysobacteraceae</taxon>
        <taxon>Arenimonas</taxon>
    </lineage>
</organism>
<keyword evidence="4" id="KW-1185">Reference proteome</keyword>
<evidence type="ECO:0000259" key="2">
    <source>
        <dbReference type="Pfam" id="PF03703"/>
    </source>
</evidence>
<keyword evidence="1" id="KW-0812">Transmembrane</keyword>
<evidence type="ECO:0000313" key="3">
    <source>
        <dbReference type="EMBL" id="GGF95514.1"/>
    </source>
</evidence>
<protein>
    <recommendedName>
        <fullName evidence="2">YdbS-like PH domain-containing protein</fullName>
    </recommendedName>
</protein>
<dbReference type="EMBL" id="BMFO01000003">
    <property type="protein sequence ID" value="GGF95514.1"/>
    <property type="molecule type" value="Genomic_DNA"/>
</dbReference>
<feature type="transmembrane region" description="Helical" evidence="1">
    <location>
        <begin position="23"/>
        <end position="44"/>
    </location>
</feature>
<proteinExistence type="predicted"/>
<comment type="caution">
    <text evidence="3">The sequence shown here is derived from an EMBL/GenBank/DDBJ whole genome shotgun (WGS) entry which is preliminary data.</text>
</comment>
<gene>
    <name evidence="3" type="ORF">GCM10010960_16470</name>
</gene>